<evidence type="ECO:0000256" key="7">
    <source>
        <dbReference type="HAMAP-Rule" id="MF_00165"/>
    </source>
</evidence>
<evidence type="ECO:0000259" key="8">
    <source>
        <dbReference type="Pfam" id="PF02223"/>
    </source>
</evidence>
<comment type="similarity">
    <text evidence="1 7">Belongs to the thymidylate kinase family.</text>
</comment>
<proteinExistence type="inferred from homology"/>
<feature type="domain" description="Thymidylate kinase-like" evidence="8">
    <location>
        <begin position="11"/>
        <end position="199"/>
    </location>
</feature>
<keyword evidence="3 7" id="KW-0545">Nucleotide biosynthesis</keyword>
<evidence type="ECO:0000256" key="5">
    <source>
        <dbReference type="ARBA" id="ARBA00022777"/>
    </source>
</evidence>
<evidence type="ECO:0000256" key="4">
    <source>
        <dbReference type="ARBA" id="ARBA00022741"/>
    </source>
</evidence>
<keyword evidence="10" id="KW-1185">Reference proteome</keyword>
<comment type="catalytic activity">
    <reaction evidence="7">
        <text>dTMP + ATP = dTDP + ADP</text>
        <dbReference type="Rhea" id="RHEA:13517"/>
        <dbReference type="ChEBI" id="CHEBI:30616"/>
        <dbReference type="ChEBI" id="CHEBI:58369"/>
        <dbReference type="ChEBI" id="CHEBI:63528"/>
        <dbReference type="ChEBI" id="CHEBI:456216"/>
        <dbReference type="EC" id="2.7.4.9"/>
    </reaction>
</comment>
<dbReference type="HAMAP" id="MF_00165">
    <property type="entry name" value="Thymidylate_kinase"/>
    <property type="match status" value="1"/>
</dbReference>
<dbReference type="InterPro" id="IPR027417">
    <property type="entry name" value="P-loop_NTPase"/>
</dbReference>
<dbReference type="SUPFAM" id="SSF52540">
    <property type="entry name" value="P-loop containing nucleoside triphosphate hydrolases"/>
    <property type="match status" value="1"/>
</dbReference>
<dbReference type="Proteomes" id="UP001058650">
    <property type="component" value="Chromosome"/>
</dbReference>
<dbReference type="PANTHER" id="PTHR10344">
    <property type="entry name" value="THYMIDYLATE KINASE"/>
    <property type="match status" value="1"/>
</dbReference>
<comment type="caution">
    <text evidence="7">Lacks conserved residue(s) required for the propagation of feature annotation.</text>
</comment>
<evidence type="ECO:0000256" key="6">
    <source>
        <dbReference type="ARBA" id="ARBA00022840"/>
    </source>
</evidence>
<name>A0ABY5U4F1_LACSH</name>
<dbReference type="PANTHER" id="PTHR10344:SF1">
    <property type="entry name" value="THYMIDYLATE KINASE"/>
    <property type="match status" value="1"/>
</dbReference>
<evidence type="ECO:0000256" key="1">
    <source>
        <dbReference type="ARBA" id="ARBA00009776"/>
    </source>
</evidence>
<organism evidence="9 10">
    <name type="scientific">Laceyella sacchari</name>
    <name type="common">Thermoactinomyces thalpophilus</name>
    <dbReference type="NCBI Taxonomy" id="37482"/>
    <lineage>
        <taxon>Bacteria</taxon>
        <taxon>Bacillati</taxon>
        <taxon>Bacillota</taxon>
        <taxon>Bacilli</taxon>
        <taxon>Bacillales</taxon>
        <taxon>Thermoactinomycetaceae</taxon>
        <taxon>Laceyella</taxon>
    </lineage>
</organism>
<protein>
    <recommendedName>
        <fullName evidence="7">Thymidylate kinase</fullName>
        <ecNumber evidence="7">2.7.4.9</ecNumber>
    </recommendedName>
    <alternativeName>
        <fullName evidence="7">dTMP kinase</fullName>
    </alternativeName>
</protein>
<evidence type="ECO:0000256" key="2">
    <source>
        <dbReference type="ARBA" id="ARBA00022679"/>
    </source>
</evidence>
<dbReference type="RefSeq" id="WP_259436434.1">
    <property type="nucleotide sequence ID" value="NZ_CP103866.1"/>
</dbReference>
<keyword evidence="5 7" id="KW-0418">Kinase</keyword>
<dbReference type="InterPro" id="IPR018094">
    <property type="entry name" value="Thymidylate_kinase"/>
</dbReference>
<dbReference type="EMBL" id="CP103866">
    <property type="protein sequence ID" value="UWE04526.1"/>
    <property type="molecule type" value="Genomic_DNA"/>
</dbReference>
<accession>A0ABY5U4F1</accession>
<dbReference type="GO" id="GO:0004798">
    <property type="term" value="F:dTMP kinase activity"/>
    <property type="evidence" value="ECO:0007669"/>
    <property type="project" value="UniProtKB-EC"/>
</dbReference>
<keyword evidence="2 7" id="KW-0808">Transferase</keyword>
<dbReference type="EC" id="2.7.4.9" evidence="7"/>
<dbReference type="InterPro" id="IPR039430">
    <property type="entry name" value="Thymidylate_kin-like_dom"/>
</dbReference>
<evidence type="ECO:0000313" key="10">
    <source>
        <dbReference type="Proteomes" id="UP001058650"/>
    </source>
</evidence>
<dbReference type="Pfam" id="PF02223">
    <property type="entry name" value="Thymidylate_kin"/>
    <property type="match status" value="1"/>
</dbReference>
<keyword evidence="6 7" id="KW-0067">ATP-binding</keyword>
<dbReference type="Gene3D" id="3.40.50.300">
    <property type="entry name" value="P-loop containing nucleotide triphosphate hydrolases"/>
    <property type="match status" value="1"/>
</dbReference>
<dbReference type="NCBIfam" id="TIGR00041">
    <property type="entry name" value="DTMP_kinase"/>
    <property type="match status" value="1"/>
</dbReference>
<sequence length="220" mass="25477">MDEKQAKLIVFEGAGRSGKSTLIHLVKNALEKRGLQTFFTEWNSYPPLQSIINQKKVDSSFTPLTYCLLHLAEFALRYEEIIQPALKKVDVVLADRWVYTAWTRDSVRGIENEYVRQCYQFAKKPDCVFYIEVPSDIALQRHIQTKPFFGYNAGVDIWPDRTKDEAFLLYHQQITQHYSLIAKEENFVVLDGLESSENLLHQALEHLKSNGLIACEESFK</sequence>
<comment type="function">
    <text evidence="7">Phosphorylation of dTMP to form dTDP in both de novo and salvage pathways of dTTP synthesis.</text>
</comment>
<gene>
    <name evidence="7 9" type="primary">tmk</name>
    <name evidence="9" type="ORF">NYR52_05110</name>
</gene>
<keyword evidence="4 7" id="KW-0547">Nucleotide-binding</keyword>
<dbReference type="CDD" id="cd01672">
    <property type="entry name" value="TMPK"/>
    <property type="match status" value="1"/>
</dbReference>
<reference evidence="9" key="1">
    <citation type="submission" date="2022-08" db="EMBL/GenBank/DDBJ databases">
        <title>The complete genome sequence of the thermophilic bacterium Laceyella sacchari FBKL4.010 reveals the basis for tetramethylpyrazine biosynthesis in Moutai-flavor Daqu.</title>
        <authorList>
            <person name="Li D."/>
            <person name="Huang W."/>
            <person name="Wang C."/>
            <person name="Qiu S."/>
        </authorList>
    </citation>
    <scope>NUCLEOTIDE SEQUENCE</scope>
    <source>
        <strain evidence="9">FBKL4.014</strain>
    </source>
</reference>
<evidence type="ECO:0000313" key="9">
    <source>
        <dbReference type="EMBL" id="UWE04526.1"/>
    </source>
</evidence>
<evidence type="ECO:0000256" key="3">
    <source>
        <dbReference type="ARBA" id="ARBA00022727"/>
    </source>
</evidence>